<evidence type="ECO:0000313" key="16">
    <source>
        <dbReference type="Proteomes" id="UP000285278"/>
    </source>
</evidence>
<accession>A0A418Q709</accession>
<keyword evidence="6" id="KW-0547">Nucleotide-binding</keyword>
<dbReference type="PROSITE" id="PS50893">
    <property type="entry name" value="ABC_TRANSPORTER_2"/>
    <property type="match status" value="1"/>
</dbReference>
<dbReference type="PROSITE" id="PS50929">
    <property type="entry name" value="ABC_TM1F"/>
    <property type="match status" value="1"/>
</dbReference>
<dbReference type="GO" id="GO:0005886">
    <property type="term" value="C:plasma membrane"/>
    <property type="evidence" value="ECO:0007669"/>
    <property type="project" value="UniProtKB-SubCell"/>
</dbReference>
<keyword evidence="3" id="KW-1003">Cell membrane</keyword>
<evidence type="ECO:0000256" key="1">
    <source>
        <dbReference type="ARBA" id="ARBA00004429"/>
    </source>
</evidence>
<feature type="transmembrane region" description="Helical" evidence="12">
    <location>
        <begin position="189"/>
        <end position="207"/>
    </location>
</feature>
<keyword evidence="9 12" id="KW-1133">Transmembrane helix</keyword>
<dbReference type="GO" id="GO:0016887">
    <property type="term" value="F:ATP hydrolysis activity"/>
    <property type="evidence" value="ECO:0007669"/>
    <property type="project" value="InterPro"/>
</dbReference>
<proteinExistence type="inferred from homology"/>
<dbReference type="STRING" id="1451189.CFAL_07085"/>
<keyword evidence="8" id="KW-1278">Translocase</keyword>
<comment type="subcellular location">
    <subcellularLocation>
        <location evidence="1">Cell inner membrane</location>
        <topology evidence="1">Multi-pass membrane protein</topology>
    </subcellularLocation>
</comment>
<dbReference type="RefSeq" id="WP_119664711.1">
    <property type="nucleotide sequence ID" value="NZ_JAQPSN010000013.1"/>
</dbReference>
<feature type="domain" description="ABC transmembrane type-1" evidence="14">
    <location>
        <begin position="43"/>
        <end position="331"/>
    </location>
</feature>
<evidence type="ECO:0000256" key="7">
    <source>
        <dbReference type="ARBA" id="ARBA00022840"/>
    </source>
</evidence>
<dbReference type="Proteomes" id="UP000285278">
    <property type="component" value="Unassembled WGS sequence"/>
</dbReference>
<evidence type="ECO:0000256" key="3">
    <source>
        <dbReference type="ARBA" id="ARBA00022475"/>
    </source>
</evidence>
<evidence type="ECO:0000256" key="11">
    <source>
        <dbReference type="ARBA" id="ARBA00023455"/>
    </source>
</evidence>
<keyword evidence="2" id="KW-0813">Transport</keyword>
<dbReference type="FunFam" id="3.40.50.300:FF:001001">
    <property type="entry name" value="Multidrug ABC transporter ATP-binding protein"/>
    <property type="match status" value="1"/>
</dbReference>
<comment type="similarity">
    <text evidence="11">Belongs to the ABC transporter superfamily. Siderophore-Fe(3+) uptake transporter (SIUT) (TC 3.A.1.21) family.</text>
</comment>
<dbReference type="Gene3D" id="1.20.1560.10">
    <property type="entry name" value="ABC transporter type 1, transmembrane domain"/>
    <property type="match status" value="1"/>
</dbReference>
<name>A0A418Q709_9CORY</name>
<dbReference type="EMBL" id="QXJK01000005">
    <property type="protein sequence ID" value="RIX34845.1"/>
    <property type="molecule type" value="Genomic_DNA"/>
</dbReference>
<dbReference type="GO" id="GO:0034040">
    <property type="term" value="F:ATPase-coupled lipid transmembrane transporter activity"/>
    <property type="evidence" value="ECO:0007669"/>
    <property type="project" value="TreeGrafter"/>
</dbReference>
<dbReference type="PANTHER" id="PTHR24221:SF654">
    <property type="entry name" value="ATP-BINDING CASSETTE SUB-FAMILY B MEMBER 6"/>
    <property type="match status" value="1"/>
</dbReference>
<dbReference type="InterPro" id="IPR027417">
    <property type="entry name" value="P-loop_NTPase"/>
</dbReference>
<comment type="caution">
    <text evidence="15">The sequence shown here is derived from an EMBL/GenBank/DDBJ whole genome shotgun (WGS) entry which is preliminary data.</text>
</comment>
<dbReference type="GO" id="GO:0005524">
    <property type="term" value="F:ATP binding"/>
    <property type="evidence" value="ECO:0007669"/>
    <property type="project" value="UniProtKB-KW"/>
</dbReference>
<sequence length="606" mass="64637">MSRTNTQAEADQLTADHLPPVPLGEAFGYLTELPTKPQPRWYLACAVTFAATLVAMMASSNLLGFSVNLMNGGSLPVIGGGMGAFVVLLVLVAVALLVEAAGRSVAGFLIVAKSRMLSVDLRRRALYAVLHAPVPEIVRLGSGNVITRLTGDIDRVVRTISTTGVRVVITALMFPFTLVSMVLIDWRFVGVFVAVTLALAPAVRRVLRELPTATNLINSAEAQRNNMTLDTIRGLPTLQALKLGPWAEKRLEKSSWNTVRATAQQRPIFVRLMGAGQVGYGILLIGTLLFATWMVRAGYVDAGAATAATVLVVRLEIHVFNVLFFAGQLQEAAVGLGRAVALAKINEGYSWRRDPATQITAPPRIRMDKVRFAYPGGADVIPEFTLDVAPGTTTAMVGTSGAGKSTVAGLIAGMLEPVEGHIYIDDVDVTEVPNTWTTATVTLLSQEVHLFAGPLRDDLLMADAAASDAQLLEALTRAGLHPDSAAWQRNFPDGLDTRIGAGAPELPPEVAQQISLARVFLRDPQVLILDEATAEAGSDDAKALEAAAQEATKGRTSLVVAHRLDQAVSADRILVMEAGRIVEDGTHAELMERGGAYATLYSTWRG</sequence>
<evidence type="ECO:0000256" key="5">
    <source>
        <dbReference type="ARBA" id="ARBA00022692"/>
    </source>
</evidence>
<dbReference type="InterPro" id="IPR036640">
    <property type="entry name" value="ABC1_TM_sf"/>
</dbReference>
<evidence type="ECO:0000256" key="4">
    <source>
        <dbReference type="ARBA" id="ARBA00022519"/>
    </source>
</evidence>
<keyword evidence="4" id="KW-0997">Cell inner membrane</keyword>
<evidence type="ECO:0000256" key="2">
    <source>
        <dbReference type="ARBA" id="ARBA00022448"/>
    </source>
</evidence>
<feature type="domain" description="ABC transporter" evidence="13">
    <location>
        <begin position="365"/>
        <end position="603"/>
    </location>
</feature>
<feature type="transmembrane region" description="Helical" evidence="12">
    <location>
        <begin position="268"/>
        <end position="295"/>
    </location>
</feature>
<dbReference type="SUPFAM" id="SSF52540">
    <property type="entry name" value="P-loop containing nucleoside triphosphate hydrolases"/>
    <property type="match status" value="1"/>
</dbReference>
<organism evidence="15 16">
    <name type="scientific">Corynebacterium falsenii</name>
    <dbReference type="NCBI Taxonomy" id="108486"/>
    <lineage>
        <taxon>Bacteria</taxon>
        <taxon>Bacillati</taxon>
        <taxon>Actinomycetota</taxon>
        <taxon>Actinomycetes</taxon>
        <taxon>Mycobacteriales</taxon>
        <taxon>Corynebacteriaceae</taxon>
        <taxon>Corynebacterium</taxon>
    </lineage>
</organism>
<keyword evidence="7 15" id="KW-0067">ATP-binding</keyword>
<dbReference type="SMART" id="SM00382">
    <property type="entry name" value="AAA"/>
    <property type="match status" value="1"/>
</dbReference>
<evidence type="ECO:0000313" key="15">
    <source>
        <dbReference type="EMBL" id="RIX34845.1"/>
    </source>
</evidence>
<evidence type="ECO:0000256" key="10">
    <source>
        <dbReference type="ARBA" id="ARBA00023136"/>
    </source>
</evidence>
<dbReference type="OrthoDB" id="9806127at2"/>
<dbReference type="PANTHER" id="PTHR24221">
    <property type="entry name" value="ATP-BINDING CASSETTE SUB-FAMILY B"/>
    <property type="match status" value="1"/>
</dbReference>
<dbReference type="Pfam" id="PF00005">
    <property type="entry name" value="ABC_tran"/>
    <property type="match status" value="1"/>
</dbReference>
<feature type="transmembrane region" description="Helical" evidence="12">
    <location>
        <begin position="75"/>
        <end position="98"/>
    </location>
</feature>
<feature type="transmembrane region" description="Helical" evidence="12">
    <location>
        <begin position="41"/>
        <end position="63"/>
    </location>
</feature>
<evidence type="ECO:0000256" key="12">
    <source>
        <dbReference type="SAM" id="Phobius"/>
    </source>
</evidence>
<evidence type="ECO:0000259" key="14">
    <source>
        <dbReference type="PROSITE" id="PS50929"/>
    </source>
</evidence>
<evidence type="ECO:0000259" key="13">
    <source>
        <dbReference type="PROSITE" id="PS50893"/>
    </source>
</evidence>
<feature type="transmembrane region" description="Helical" evidence="12">
    <location>
        <begin position="165"/>
        <end position="183"/>
    </location>
</feature>
<dbReference type="InterPro" id="IPR003593">
    <property type="entry name" value="AAA+_ATPase"/>
</dbReference>
<gene>
    <name evidence="15" type="ORF">D3M95_05920</name>
</gene>
<protein>
    <submittedName>
        <fullName evidence="15">ABC transporter ATP-binding protein</fullName>
    </submittedName>
</protein>
<keyword evidence="5 12" id="KW-0812">Transmembrane</keyword>
<dbReference type="InterPro" id="IPR039421">
    <property type="entry name" value="Type_1_exporter"/>
</dbReference>
<dbReference type="InterPro" id="IPR003439">
    <property type="entry name" value="ABC_transporter-like_ATP-bd"/>
</dbReference>
<keyword evidence="16" id="KW-1185">Reference proteome</keyword>
<dbReference type="Gene3D" id="3.40.50.300">
    <property type="entry name" value="P-loop containing nucleotide triphosphate hydrolases"/>
    <property type="match status" value="1"/>
</dbReference>
<keyword evidence="10 12" id="KW-0472">Membrane</keyword>
<dbReference type="AlphaFoldDB" id="A0A418Q709"/>
<reference evidence="15 16" key="1">
    <citation type="submission" date="2018-09" db="EMBL/GenBank/DDBJ databases">
        <title>Optimization and identification of Corynebacterium falsenii FN1-14 from fish paste.</title>
        <authorList>
            <person name="Daroonpunt R."/>
            <person name="Tanasupawat S."/>
        </authorList>
    </citation>
    <scope>NUCLEOTIDE SEQUENCE [LARGE SCALE GENOMIC DNA]</scope>
    <source>
        <strain evidence="15 16">FN1-14</strain>
    </source>
</reference>
<dbReference type="InterPro" id="IPR011527">
    <property type="entry name" value="ABC1_TM_dom"/>
</dbReference>
<evidence type="ECO:0000256" key="9">
    <source>
        <dbReference type="ARBA" id="ARBA00022989"/>
    </source>
</evidence>
<dbReference type="SUPFAM" id="SSF90123">
    <property type="entry name" value="ABC transporter transmembrane region"/>
    <property type="match status" value="1"/>
</dbReference>
<dbReference type="GO" id="GO:0140359">
    <property type="term" value="F:ABC-type transporter activity"/>
    <property type="evidence" value="ECO:0007669"/>
    <property type="project" value="InterPro"/>
</dbReference>
<evidence type="ECO:0000256" key="6">
    <source>
        <dbReference type="ARBA" id="ARBA00022741"/>
    </source>
</evidence>
<evidence type="ECO:0000256" key="8">
    <source>
        <dbReference type="ARBA" id="ARBA00022967"/>
    </source>
</evidence>
<dbReference type="Pfam" id="PF00664">
    <property type="entry name" value="ABC_membrane"/>
    <property type="match status" value="1"/>
</dbReference>